<feature type="transmembrane region" description="Helical" evidence="10">
    <location>
        <begin position="124"/>
        <end position="147"/>
    </location>
</feature>
<dbReference type="EMBL" id="JAGIOL010000001">
    <property type="protein sequence ID" value="MBP2435696.1"/>
    <property type="molecule type" value="Genomic_DNA"/>
</dbReference>
<evidence type="ECO:0000256" key="8">
    <source>
        <dbReference type="ARBA" id="ARBA00023157"/>
    </source>
</evidence>
<evidence type="ECO:0000256" key="9">
    <source>
        <dbReference type="ARBA" id="ARBA00023284"/>
    </source>
</evidence>
<name>A0ABS4ZEI5_9MICO</name>
<dbReference type="SMART" id="SM00756">
    <property type="entry name" value="VKc"/>
    <property type="match status" value="1"/>
</dbReference>
<keyword evidence="6" id="KW-0560">Oxidoreductase</keyword>
<keyword evidence="3 10" id="KW-0812">Transmembrane</keyword>
<dbReference type="Gene3D" id="1.20.1440.130">
    <property type="entry name" value="VKOR domain"/>
    <property type="match status" value="1"/>
</dbReference>
<evidence type="ECO:0000313" key="13">
    <source>
        <dbReference type="Proteomes" id="UP001519362"/>
    </source>
</evidence>
<keyword evidence="8" id="KW-1015">Disulfide bond</keyword>
<keyword evidence="13" id="KW-1185">Reference proteome</keyword>
<dbReference type="InterPro" id="IPR012932">
    <property type="entry name" value="VKOR"/>
</dbReference>
<keyword evidence="5 10" id="KW-1133">Transmembrane helix</keyword>
<dbReference type="Proteomes" id="UP001519362">
    <property type="component" value="Unassembled WGS sequence"/>
</dbReference>
<evidence type="ECO:0000256" key="7">
    <source>
        <dbReference type="ARBA" id="ARBA00023136"/>
    </source>
</evidence>
<keyword evidence="4" id="KW-0874">Quinone</keyword>
<feature type="transmembrane region" description="Helical" evidence="10">
    <location>
        <begin position="9"/>
        <end position="27"/>
    </location>
</feature>
<keyword evidence="7 10" id="KW-0472">Membrane</keyword>
<sequence length="198" mass="21672">MEKTHTRPTVLALWLVIAGAVGLWAAFELTLEKLAVLADPDHMAACDFSVVIQCGANLSSEQGAVFGFPNPLIGLIGWMAPLVVGVAILSGARFAKWFWALFAGGMTFAFGFVIWLIWQSIFILGTLCPWCMVTWVVTIPSFFAVILHTVRIGAIPLPRGVRTFANTLMGWMPLIVTVAFVTIAVIAELRLNLLDMFF</sequence>
<dbReference type="RefSeq" id="WP_165132166.1">
    <property type="nucleotide sequence ID" value="NZ_CP049253.1"/>
</dbReference>
<dbReference type="InterPro" id="IPR038354">
    <property type="entry name" value="VKOR_sf"/>
</dbReference>
<evidence type="ECO:0000256" key="1">
    <source>
        <dbReference type="ARBA" id="ARBA00004141"/>
    </source>
</evidence>
<protein>
    <submittedName>
        <fullName evidence="12">Membrane protein</fullName>
    </submittedName>
</protein>
<gene>
    <name evidence="12" type="ORF">JOF34_000282</name>
</gene>
<evidence type="ECO:0000256" key="3">
    <source>
        <dbReference type="ARBA" id="ARBA00022692"/>
    </source>
</evidence>
<proteinExistence type="inferred from homology"/>
<evidence type="ECO:0000259" key="11">
    <source>
        <dbReference type="SMART" id="SM00756"/>
    </source>
</evidence>
<keyword evidence="9" id="KW-0676">Redox-active center</keyword>
<feature type="transmembrane region" description="Helical" evidence="10">
    <location>
        <begin position="97"/>
        <end position="118"/>
    </location>
</feature>
<feature type="transmembrane region" description="Helical" evidence="10">
    <location>
        <begin position="72"/>
        <end position="90"/>
    </location>
</feature>
<evidence type="ECO:0000256" key="6">
    <source>
        <dbReference type="ARBA" id="ARBA00023002"/>
    </source>
</evidence>
<feature type="domain" description="Vitamin K epoxide reductase" evidence="11">
    <location>
        <begin position="8"/>
        <end position="149"/>
    </location>
</feature>
<evidence type="ECO:0000256" key="2">
    <source>
        <dbReference type="ARBA" id="ARBA00006214"/>
    </source>
</evidence>
<evidence type="ECO:0000256" key="5">
    <source>
        <dbReference type="ARBA" id="ARBA00022989"/>
    </source>
</evidence>
<dbReference type="InterPro" id="IPR041714">
    <property type="entry name" value="VKOR_Actinobacteria"/>
</dbReference>
<evidence type="ECO:0000313" key="12">
    <source>
        <dbReference type="EMBL" id="MBP2435696.1"/>
    </source>
</evidence>
<feature type="transmembrane region" description="Helical" evidence="10">
    <location>
        <begin position="168"/>
        <end position="187"/>
    </location>
</feature>
<comment type="subcellular location">
    <subcellularLocation>
        <location evidence="1">Membrane</location>
        <topology evidence="1">Multi-pass membrane protein</topology>
    </subcellularLocation>
</comment>
<accession>A0ABS4ZEI5</accession>
<evidence type="ECO:0000256" key="4">
    <source>
        <dbReference type="ARBA" id="ARBA00022719"/>
    </source>
</evidence>
<comment type="similarity">
    <text evidence="2">Belongs to the VKOR family.</text>
</comment>
<dbReference type="Pfam" id="PF07884">
    <property type="entry name" value="VKOR"/>
    <property type="match status" value="1"/>
</dbReference>
<reference evidence="12 13" key="1">
    <citation type="submission" date="2021-03" db="EMBL/GenBank/DDBJ databases">
        <title>Sequencing the genomes of 1000 actinobacteria strains.</title>
        <authorList>
            <person name="Klenk H.-P."/>
        </authorList>
    </citation>
    <scope>NUCLEOTIDE SEQUENCE [LARGE SCALE GENOMIC DNA]</scope>
    <source>
        <strain evidence="12 13">DSM 24221</strain>
    </source>
</reference>
<organism evidence="12 13">
    <name type="scientific">Microbacterium amylolyticum</name>
    <dbReference type="NCBI Taxonomy" id="936337"/>
    <lineage>
        <taxon>Bacteria</taxon>
        <taxon>Bacillati</taxon>
        <taxon>Actinomycetota</taxon>
        <taxon>Actinomycetes</taxon>
        <taxon>Micrococcales</taxon>
        <taxon>Microbacteriaceae</taxon>
        <taxon>Microbacterium</taxon>
    </lineage>
</organism>
<dbReference type="CDD" id="cd12922">
    <property type="entry name" value="VKOR_5"/>
    <property type="match status" value="1"/>
</dbReference>
<evidence type="ECO:0000256" key="10">
    <source>
        <dbReference type="SAM" id="Phobius"/>
    </source>
</evidence>
<comment type="caution">
    <text evidence="12">The sequence shown here is derived from an EMBL/GenBank/DDBJ whole genome shotgun (WGS) entry which is preliminary data.</text>
</comment>